<keyword evidence="9" id="KW-1185">Reference proteome</keyword>
<feature type="chain" id="PRO_5040798336" description="Mid2 domain-containing protein" evidence="7">
    <location>
        <begin position="20"/>
        <end position="285"/>
    </location>
</feature>
<feature type="transmembrane region" description="Helical" evidence="6">
    <location>
        <begin position="198"/>
        <end position="220"/>
    </location>
</feature>
<comment type="subcellular location">
    <subcellularLocation>
        <location evidence="1">Membrane</location>
        <topology evidence="1">Single-pass membrane protein</topology>
    </subcellularLocation>
</comment>
<evidence type="ECO:0000256" key="4">
    <source>
        <dbReference type="ARBA" id="ARBA00023136"/>
    </source>
</evidence>
<keyword evidence="7" id="KW-0732">Signal</keyword>
<dbReference type="InterPro" id="IPR051694">
    <property type="entry name" value="Immunoregulatory_rcpt-like"/>
</dbReference>
<sequence length="285" mass="30127">MFPTIVLVAFFATITNAKGACYVPNGIDRHSLSNIGDNEYDPCEKDGVSMCCNTHNKDRCQRSGLCWEPSSNVLWRGSCTDQTWESPGCLKLCISPNETGIDQLPMNEMDQAVTGCNDGEGDEQTYCCGYYEQARSCCEAGLGMRIVNGQVVAKTSGTTTSATTTSRSTTSATSAPTQTPSASTSAADDGNVSSNAGIIGGAVGGSVAAVMILGLTWFIWLRRRKAAKSSGVSNMTNMVELNSGERKELYSQRMPPGYSRQPSELPTTAPLIELGGGNSPPGAAR</sequence>
<keyword evidence="4 6" id="KW-0472">Membrane</keyword>
<evidence type="ECO:0000256" key="1">
    <source>
        <dbReference type="ARBA" id="ARBA00004167"/>
    </source>
</evidence>
<keyword evidence="2 6" id="KW-0812">Transmembrane</keyword>
<dbReference type="EMBL" id="CAMGZC010000694">
    <property type="protein sequence ID" value="CAI0649412.1"/>
    <property type="molecule type" value="Genomic_DNA"/>
</dbReference>
<gene>
    <name evidence="8" type="ORF">CGXH109_LOCUS85501</name>
</gene>
<protein>
    <recommendedName>
        <fullName evidence="10">Mid2 domain-containing protein</fullName>
    </recommendedName>
</protein>
<dbReference type="PANTHER" id="PTHR15549:SF26">
    <property type="entry name" value="AXIAL BUDDING PATTERN PROTEIN 2-RELATED"/>
    <property type="match status" value="1"/>
</dbReference>
<dbReference type="GO" id="GO:0016020">
    <property type="term" value="C:membrane"/>
    <property type="evidence" value="ECO:0007669"/>
    <property type="project" value="UniProtKB-SubCell"/>
</dbReference>
<feature type="signal peptide" evidence="7">
    <location>
        <begin position="1"/>
        <end position="19"/>
    </location>
</feature>
<dbReference type="AlphaFoldDB" id="A0A9W4RWX4"/>
<evidence type="ECO:0000256" key="2">
    <source>
        <dbReference type="ARBA" id="ARBA00022692"/>
    </source>
</evidence>
<comment type="caution">
    <text evidence="8">The sequence shown here is derived from an EMBL/GenBank/DDBJ whole genome shotgun (WGS) entry which is preliminary data.</text>
</comment>
<dbReference type="PANTHER" id="PTHR15549">
    <property type="entry name" value="PAIRED IMMUNOGLOBULIN-LIKE TYPE 2 RECEPTOR"/>
    <property type="match status" value="1"/>
</dbReference>
<feature type="region of interest" description="Disordered" evidence="5">
    <location>
        <begin position="251"/>
        <end position="285"/>
    </location>
</feature>
<keyword evidence="3 6" id="KW-1133">Transmembrane helix</keyword>
<accession>A0A9W4RWX4</accession>
<evidence type="ECO:0000256" key="7">
    <source>
        <dbReference type="SAM" id="SignalP"/>
    </source>
</evidence>
<feature type="region of interest" description="Disordered" evidence="5">
    <location>
        <begin position="156"/>
        <end position="191"/>
    </location>
</feature>
<dbReference type="Proteomes" id="UP001152533">
    <property type="component" value="Unassembled WGS sequence"/>
</dbReference>
<evidence type="ECO:0000313" key="8">
    <source>
        <dbReference type="EMBL" id="CAI0649412.1"/>
    </source>
</evidence>
<proteinExistence type="predicted"/>
<evidence type="ECO:0008006" key="10">
    <source>
        <dbReference type="Google" id="ProtNLM"/>
    </source>
</evidence>
<name>A0A9W4RWX4_9PEZI</name>
<dbReference type="GO" id="GO:0071944">
    <property type="term" value="C:cell periphery"/>
    <property type="evidence" value="ECO:0007669"/>
    <property type="project" value="UniProtKB-ARBA"/>
</dbReference>
<reference evidence="8" key="1">
    <citation type="submission" date="2022-08" db="EMBL/GenBank/DDBJ databases">
        <authorList>
            <person name="Giroux E."/>
            <person name="Giroux E."/>
        </authorList>
    </citation>
    <scope>NUCLEOTIDE SEQUENCE</scope>
    <source>
        <strain evidence="8">H1091258</strain>
    </source>
</reference>
<evidence type="ECO:0000313" key="9">
    <source>
        <dbReference type="Proteomes" id="UP001152533"/>
    </source>
</evidence>
<evidence type="ECO:0000256" key="6">
    <source>
        <dbReference type="SAM" id="Phobius"/>
    </source>
</evidence>
<evidence type="ECO:0000256" key="3">
    <source>
        <dbReference type="ARBA" id="ARBA00022989"/>
    </source>
</evidence>
<evidence type="ECO:0000256" key="5">
    <source>
        <dbReference type="SAM" id="MobiDB-lite"/>
    </source>
</evidence>
<organism evidence="8 9">
    <name type="scientific">Colletotrichum noveboracense</name>
    <dbReference type="NCBI Taxonomy" id="2664923"/>
    <lineage>
        <taxon>Eukaryota</taxon>
        <taxon>Fungi</taxon>
        <taxon>Dikarya</taxon>
        <taxon>Ascomycota</taxon>
        <taxon>Pezizomycotina</taxon>
        <taxon>Sordariomycetes</taxon>
        <taxon>Hypocreomycetidae</taxon>
        <taxon>Glomerellales</taxon>
        <taxon>Glomerellaceae</taxon>
        <taxon>Colletotrichum</taxon>
        <taxon>Colletotrichum gloeosporioides species complex</taxon>
    </lineage>
</organism>